<dbReference type="Gene3D" id="3.90.1200.10">
    <property type="match status" value="1"/>
</dbReference>
<accession>A0A2W5NTV4</accession>
<keyword evidence="2" id="KW-0808">Transferase</keyword>
<dbReference type="Proteomes" id="UP000249082">
    <property type="component" value="Unassembled WGS sequence"/>
</dbReference>
<dbReference type="AlphaFoldDB" id="A0A2W5NTV4"/>
<dbReference type="Pfam" id="PF01636">
    <property type="entry name" value="APH"/>
    <property type="match status" value="1"/>
</dbReference>
<comment type="caution">
    <text evidence="2">The sequence shown here is derived from an EMBL/GenBank/DDBJ whole genome shotgun (WGS) entry which is preliminary data.</text>
</comment>
<organism evidence="2 3">
    <name type="scientific">Novosphingobium pentaromativorans</name>
    <dbReference type="NCBI Taxonomy" id="205844"/>
    <lineage>
        <taxon>Bacteria</taxon>
        <taxon>Pseudomonadati</taxon>
        <taxon>Pseudomonadota</taxon>
        <taxon>Alphaproteobacteria</taxon>
        <taxon>Sphingomonadales</taxon>
        <taxon>Sphingomonadaceae</taxon>
        <taxon>Novosphingobium</taxon>
    </lineage>
</organism>
<evidence type="ECO:0000259" key="1">
    <source>
        <dbReference type="Pfam" id="PF01636"/>
    </source>
</evidence>
<dbReference type="GO" id="GO:0016740">
    <property type="term" value="F:transferase activity"/>
    <property type="evidence" value="ECO:0007669"/>
    <property type="project" value="UniProtKB-KW"/>
</dbReference>
<reference evidence="2 3" key="1">
    <citation type="submission" date="2017-08" db="EMBL/GenBank/DDBJ databases">
        <title>Infants hospitalized years apart are colonized by the same room-sourced microbial strains.</title>
        <authorList>
            <person name="Brooks B."/>
            <person name="Olm M.R."/>
            <person name="Firek B.A."/>
            <person name="Baker R."/>
            <person name="Thomas B.C."/>
            <person name="Morowitz M.J."/>
            <person name="Banfield J.F."/>
        </authorList>
    </citation>
    <scope>NUCLEOTIDE SEQUENCE [LARGE SCALE GENOMIC DNA]</scope>
    <source>
        <strain evidence="2">S2_005_002_R2_33</strain>
    </source>
</reference>
<sequence length="350" mass="38876">MSENIIRERPRIAAATVPDTLVQALDPAWLGIVLGRRVEAVETVEVIRTVATKVRFAVTFEDGAREAFCLKGLLDVDEITARGGSTCVLESDFYGELAPIVECTVPACVVTVTDRSRQQAVTVMRDLVAQGASFCSALDAFTADDALASLEQIARLHARSDTLARFDWIRPRLSQLAEMNYVTADALQEMLDGPRGEGLPAPIRSAPRLIAGLRALAERDRLRPQFLVHGDAHAGNVFRWNRGMGLIDWQLLQRGGWALDVAYHVNAVLPPETAEREERRLLREYLAMMQGRGFAMPGDEEAWKQYREAVIYGFYLWSITRRVDPPIIVEFVGRLGKAAARHESHALLGV</sequence>
<dbReference type="SUPFAM" id="SSF56112">
    <property type="entry name" value="Protein kinase-like (PK-like)"/>
    <property type="match status" value="1"/>
</dbReference>
<evidence type="ECO:0000313" key="3">
    <source>
        <dbReference type="Proteomes" id="UP000249082"/>
    </source>
</evidence>
<gene>
    <name evidence="2" type="ORF">DI555_09170</name>
</gene>
<name>A0A2W5NTV4_9SPHN</name>
<evidence type="ECO:0000313" key="2">
    <source>
        <dbReference type="EMBL" id="PZQ55479.1"/>
    </source>
</evidence>
<dbReference type="InterPro" id="IPR002575">
    <property type="entry name" value="Aminoglycoside_PTrfase"/>
</dbReference>
<proteinExistence type="predicted"/>
<feature type="domain" description="Aminoglycoside phosphotransferase" evidence="1">
    <location>
        <begin position="147"/>
        <end position="290"/>
    </location>
</feature>
<dbReference type="EMBL" id="QFPX01000006">
    <property type="protein sequence ID" value="PZQ55479.1"/>
    <property type="molecule type" value="Genomic_DNA"/>
</dbReference>
<dbReference type="InterPro" id="IPR011009">
    <property type="entry name" value="Kinase-like_dom_sf"/>
</dbReference>
<protein>
    <submittedName>
        <fullName evidence="2">Aminoglycoside phosphotransferase family protein</fullName>
    </submittedName>
</protein>